<proteinExistence type="predicted"/>
<protein>
    <submittedName>
        <fullName evidence="1">Uncharacterized protein</fullName>
    </submittedName>
</protein>
<dbReference type="OrthoDB" id="9222273at2759"/>
<dbReference type="AlphaFoldDB" id="A0A3M0L9T8"/>
<evidence type="ECO:0000313" key="1">
    <source>
        <dbReference type="EMBL" id="RMC22362.1"/>
    </source>
</evidence>
<dbReference type="Proteomes" id="UP000269221">
    <property type="component" value="Unassembled WGS sequence"/>
</dbReference>
<evidence type="ECO:0000313" key="2">
    <source>
        <dbReference type="Proteomes" id="UP000269221"/>
    </source>
</evidence>
<name>A0A3M0L9T8_HIRRU</name>
<dbReference type="EMBL" id="QRBI01000092">
    <property type="protein sequence ID" value="RMC22362.1"/>
    <property type="molecule type" value="Genomic_DNA"/>
</dbReference>
<accession>A0A3M0L9T8</accession>
<sequence>MVFTKDKPCLTDLVVFYDEVTETVDEEREVVERERPGNHKSVSLNSVPEKIIEKIFLEVVLRHVEDREVTPDSQHSFTKASEYLIQLKMALPIAVVMH</sequence>
<comment type="caution">
    <text evidence="1">The sequence shown here is derived from an EMBL/GenBank/DDBJ whole genome shotgun (WGS) entry which is preliminary data.</text>
</comment>
<organism evidence="1 2">
    <name type="scientific">Hirundo rustica rustica</name>
    <dbReference type="NCBI Taxonomy" id="333673"/>
    <lineage>
        <taxon>Eukaryota</taxon>
        <taxon>Metazoa</taxon>
        <taxon>Chordata</taxon>
        <taxon>Craniata</taxon>
        <taxon>Vertebrata</taxon>
        <taxon>Euteleostomi</taxon>
        <taxon>Archelosauria</taxon>
        <taxon>Archosauria</taxon>
        <taxon>Dinosauria</taxon>
        <taxon>Saurischia</taxon>
        <taxon>Theropoda</taxon>
        <taxon>Coelurosauria</taxon>
        <taxon>Aves</taxon>
        <taxon>Neognathae</taxon>
        <taxon>Neoaves</taxon>
        <taxon>Telluraves</taxon>
        <taxon>Australaves</taxon>
        <taxon>Passeriformes</taxon>
        <taxon>Sylvioidea</taxon>
        <taxon>Hirundinidae</taxon>
        <taxon>Hirundo</taxon>
    </lineage>
</organism>
<reference evidence="1 2" key="1">
    <citation type="submission" date="2018-07" db="EMBL/GenBank/DDBJ databases">
        <title>A high quality draft genome assembly of the barn swallow (H. rustica rustica).</title>
        <authorList>
            <person name="Formenti G."/>
            <person name="Chiara M."/>
            <person name="Poveda L."/>
            <person name="Francoijs K.-J."/>
            <person name="Bonisoli-Alquati A."/>
            <person name="Canova L."/>
            <person name="Gianfranceschi L."/>
            <person name="Horner D.S."/>
            <person name="Saino N."/>
        </authorList>
    </citation>
    <scope>NUCLEOTIDE SEQUENCE [LARGE SCALE GENOMIC DNA]</scope>
    <source>
        <strain evidence="1">Chelidonia</strain>
        <tissue evidence="1">Blood</tissue>
    </source>
</reference>
<keyword evidence="2" id="KW-1185">Reference proteome</keyword>
<gene>
    <name evidence="1" type="ORF">DUI87_00674</name>
</gene>